<dbReference type="InterPro" id="IPR017941">
    <property type="entry name" value="Rieske_2Fe-2S"/>
</dbReference>
<dbReference type="SUPFAM" id="SSF50022">
    <property type="entry name" value="ISP domain"/>
    <property type="match status" value="1"/>
</dbReference>
<dbReference type="GO" id="GO:0046872">
    <property type="term" value="F:metal ion binding"/>
    <property type="evidence" value="ECO:0007669"/>
    <property type="project" value="UniProtKB-KW"/>
</dbReference>
<dbReference type="PANTHER" id="PTHR21266:SF59">
    <property type="entry name" value="BLR4922 PROTEIN"/>
    <property type="match status" value="1"/>
</dbReference>
<evidence type="ECO:0000259" key="6">
    <source>
        <dbReference type="PROSITE" id="PS51296"/>
    </source>
</evidence>
<dbReference type="EMBL" id="JAKLJA010000001">
    <property type="protein sequence ID" value="MCG5071965.1"/>
    <property type="molecule type" value="Genomic_DNA"/>
</dbReference>
<evidence type="ECO:0000256" key="3">
    <source>
        <dbReference type="ARBA" id="ARBA00023002"/>
    </source>
</evidence>
<name>A0A9X1UDE9_9BURK</name>
<keyword evidence="1" id="KW-0001">2Fe-2S</keyword>
<dbReference type="AlphaFoldDB" id="A0A9X1UDE9"/>
<dbReference type="InterPro" id="IPR045623">
    <property type="entry name" value="LigXa_C"/>
</dbReference>
<dbReference type="CDD" id="cd03479">
    <property type="entry name" value="Rieske_RO_Alpha_PhDO_like"/>
    <property type="match status" value="1"/>
</dbReference>
<proteinExistence type="predicted"/>
<evidence type="ECO:0000256" key="5">
    <source>
        <dbReference type="ARBA" id="ARBA00023014"/>
    </source>
</evidence>
<comment type="caution">
    <text evidence="7">The sequence shown here is derived from an EMBL/GenBank/DDBJ whole genome shotgun (WGS) entry which is preliminary data.</text>
</comment>
<evidence type="ECO:0000313" key="8">
    <source>
        <dbReference type="Proteomes" id="UP001139308"/>
    </source>
</evidence>
<keyword evidence="3" id="KW-0560">Oxidoreductase</keyword>
<keyword evidence="4" id="KW-0408">Iron</keyword>
<dbReference type="PROSITE" id="PS51296">
    <property type="entry name" value="RIESKE"/>
    <property type="match status" value="1"/>
</dbReference>
<gene>
    <name evidence="7" type="ORF">L5014_01095</name>
</gene>
<evidence type="ECO:0000256" key="4">
    <source>
        <dbReference type="ARBA" id="ARBA00023004"/>
    </source>
</evidence>
<dbReference type="RefSeq" id="WP_238461740.1">
    <property type="nucleotide sequence ID" value="NZ_JAKLJA010000001.1"/>
</dbReference>
<dbReference type="Gene3D" id="2.102.10.10">
    <property type="entry name" value="Rieske [2Fe-2S] iron-sulphur domain"/>
    <property type="match status" value="1"/>
</dbReference>
<evidence type="ECO:0000313" key="7">
    <source>
        <dbReference type="EMBL" id="MCG5071965.1"/>
    </source>
</evidence>
<evidence type="ECO:0000256" key="1">
    <source>
        <dbReference type="ARBA" id="ARBA00022714"/>
    </source>
</evidence>
<dbReference type="SUPFAM" id="SSF55961">
    <property type="entry name" value="Bet v1-like"/>
    <property type="match status" value="1"/>
</dbReference>
<dbReference type="CDD" id="cd08878">
    <property type="entry name" value="RHO_alpha_C_DMO-like"/>
    <property type="match status" value="1"/>
</dbReference>
<feature type="domain" description="Rieske" evidence="6">
    <location>
        <begin position="27"/>
        <end position="132"/>
    </location>
</feature>
<dbReference type="Pfam" id="PF00355">
    <property type="entry name" value="Rieske"/>
    <property type="match status" value="1"/>
</dbReference>
<keyword evidence="5" id="KW-0411">Iron-sulfur</keyword>
<organism evidence="7 8">
    <name type="scientific">Paraburkholderia tagetis</name>
    <dbReference type="NCBI Taxonomy" id="2913261"/>
    <lineage>
        <taxon>Bacteria</taxon>
        <taxon>Pseudomonadati</taxon>
        <taxon>Pseudomonadota</taxon>
        <taxon>Betaproteobacteria</taxon>
        <taxon>Burkholderiales</taxon>
        <taxon>Burkholderiaceae</taxon>
        <taxon>Paraburkholderia</taxon>
    </lineage>
</organism>
<protein>
    <submittedName>
        <fullName evidence="7">Aromatic ring-hydroxylating dioxygenase subunit alpha</fullName>
    </submittedName>
</protein>
<dbReference type="Gene3D" id="3.90.380.10">
    <property type="entry name" value="Naphthalene 1,2-dioxygenase Alpha Subunit, Chain A, domain 1"/>
    <property type="match status" value="1"/>
</dbReference>
<dbReference type="PANTHER" id="PTHR21266">
    <property type="entry name" value="IRON-SULFUR DOMAIN CONTAINING PROTEIN"/>
    <property type="match status" value="1"/>
</dbReference>
<dbReference type="Pfam" id="PF19301">
    <property type="entry name" value="LigXa_C"/>
    <property type="match status" value="1"/>
</dbReference>
<accession>A0A9X1UDE9</accession>
<dbReference type="InterPro" id="IPR036922">
    <property type="entry name" value="Rieske_2Fe-2S_sf"/>
</dbReference>
<evidence type="ECO:0000256" key="2">
    <source>
        <dbReference type="ARBA" id="ARBA00022723"/>
    </source>
</evidence>
<keyword evidence="2" id="KW-0479">Metal-binding</keyword>
<keyword evidence="7" id="KW-0223">Dioxygenase</keyword>
<dbReference type="Proteomes" id="UP001139308">
    <property type="component" value="Unassembled WGS sequence"/>
</dbReference>
<dbReference type="InterPro" id="IPR050584">
    <property type="entry name" value="Cholesterol_7-desaturase"/>
</dbReference>
<sequence length="430" mass="48861">MLTAEQNEELTRVGRGTPMGDLMRRYWHPFAALSEMDGKWTKSVRLLGEDLVLFRDRQGKLGLIAAQCPHRRASFLHGIPTENGIRCPYHGWEFNGAGECLNQPNEKDSSEFRKSIATDSYPIEELGGLLFAYMGPPELKPLLPKFDGFVAKGAIRMMGRVVLPINWLQIMENSLDPVHTEWLHGHHYEFLKEQEGIKVAISTHHEKIDFKEFEYGMTKHRLLQGHSEQSDDWQVGHPIVFPNMLAVGNGNEATRYYSFQIRVPVDDENTLHLWYNAYVPPKTAEVPGYLYDKVYTYNVPYKDADGEFIVDNVDGQDMMAWITQGTIADRTAENLGSTDIGIAMYRKMLRREIRNVAGGKDPKGIVRDAAKNECIVLPNEKDKHHNSDGFSSFMLRTHAKYSPIARDVVKVFEGRNVEGNAKAAVPGFQY</sequence>
<dbReference type="GO" id="GO:0051213">
    <property type="term" value="F:dioxygenase activity"/>
    <property type="evidence" value="ECO:0007669"/>
    <property type="project" value="UniProtKB-KW"/>
</dbReference>
<keyword evidence="8" id="KW-1185">Reference proteome</keyword>
<dbReference type="GO" id="GO:0051537">
    <property type="term" value="F:2 iron, 2 sulfur cluster binding"/>
    <property type="evidence" value="ECO:0007669"/>
    <property type="project" value="UniProtKB-KW"/>
</dbReference>
<reference evidence="7" key="1">
    <citation type="submission" date="2022-01" db="EMBL/GenBank/DDBJ databases">
        <title>Genome sequence and assembly of Parabukholderia sp. RG36.</title>
        <authorList>
            <person name="Chhetri G."/>
        </authorList>
    </citation>
    <scope>NUCLEOTIDE SEQUENCE</scope>
    <source>
        <strain evidence="7">RG36</strain>
    </source>
</reference>